<protein>
    <submittedName>
        <fullName evidence="2">Uncharacterized protein</fullName>
    </submittedName>
</protein>
<dbReference type="GeneID" id="94174551"/>
<dbReference type="RefSeq" id="XP_067695129.1">
    <property type="nucleotide sequence ID" value="XM_067839041.1"/>
</dbReference>
<feature type="compositionally biased region" description="Acidic residues" evidence="1">
    <location>
        <begin position="253"/>
        <end position="270"/>
    </location>
</feature>
<feature type="region of interest" description="Disordered" evidence="1">
    <location>
        <begin position="244"/>
        <end position="302"/>
    </location>
</feature>
<dbReference type="AlphaFoldDB" id="A0A836HU18"/>
<gene>
    <name evidence="2" type="ORF">CUR178_07397</name>
</gene>
<sequence length="330" mass="34412">MKFHLHVVDGTAPARHVAVSPSSYPPSVTESTQTTAVMLFAHMTLRCGHLSDVLAVSASSTPALARAAALQPQESQLHSGAAQLGNADASVSEDTQVLYMAGKLLSGAVDNGAAVDLPYMDSDSGDAGIVPYAYFNSSFCETEESLRRAVCVLAESGTAAPPPYFDLIATTDMATFDYIIEYYQQQRVRHGGAITKGRGTKPVGVIHIVADDPSRVALVLQRVVELMLKRSGWTFSVDAHSAEEEEKALAAQADEDEDDDRMDEVSDGEEGGASRGVAGGRGGGASTGTGGGSAQAGARSGSAGSWVNHIDEAVHLFAQLFGVDVLVALV</sequence>
<comment type="caution">
    <text evidence="2">The sequence shown here is derived from an EMBL/GenBank/DDBJ whole genome shotgun (WGS) entry which is preliminary data.</text>
</comment>
<feature type="compositionally biased region" description="Gly residues" evidence="1">
    <location>
        <begin position="271"/>
        <end position="294"/>
    </location>
</feature>
<dbReference type="EMBL" id="JAFHKP010000010">
    <property type="protein sequence ID" value="KAG5484241.1"/>
    <property type="molecule type" value="Genomic_DNA"/>
</dbReference>
<dbReference type="OrthoDB" id="273872at2759"/>
<proteinExistence type="predicted"/>
<accession>A0A836HU18</accession>
<name>A0A836HU18_LEIEN</name>
<reference evidence="2 3" key="1">
    <citation type="submission" date="2021-02" db="EMBL/GenBank/DDBJ databases">
        <title>Leishmania (Mundinia) enrietti genome sequencing and assembly.</title>
        <authorList>
            <person name="Almutairi H."/>
            <person name="Gatherer D."/>
        </authorList>
    </citation>
    <scope>NUCLEOTIDE SEQUENCE [LARGE SCALE GENOMIC DNA]</scope>
    <source>
        <strain evidence="2">CUR178</strain>
    </source>
</reference>
<evidence type="ECO:0000313" key="2">
    <source>
        <dbReference type="EMBL" id="KAG5484241.1"/>
    </source>
</evidence>
<organism evidence="2 3">
    <name type="scientific">Leishmania enriettii</name>
    <dbReference type="NCBI Taxonomy" id="5663"/>
    <lineage>
        <taxon>Eukaryota</taxon>
        <taxon>Discoba</taxon>
        <taxon>Euglenozoa</taxon>
        <taxon>Kinetoplastea</taxon>
        <taxon>Metakinetoplastina</taxon>
        <taxon>Trypanosomatida</taxon>
        <taxon>Trypanosomatidae</taxon>
        <taxon>Leishmaniinae</taxon>
        <taxon>Leishmania</taxon>
    </lineage>
</organism>
<evidence type="ECO:0000256" key="1">
    <source>
        <dbReference type="SAM" id="MobiDB-lite"/>
    </source>
</evidence>
<dbReference type="KEGG" id="lenr:94174551"/>
<dbReference type="Proteomes" id="UP000674179">
    <property type="component" value="Chromosome 10"/>
</dbReference>
<evidence type="ECO:0000313" key="3">
    <source>
        <dbReference type="Proteomes" id="UP000674179"/>
    </source>
</evidence>
<keyword evidence="3" id="KW-1185">Reference proteome</keyword>